<dbReference type="SUPFAM" id="SSF51391">
    <property type="entry name" value="Thiamin phosphate synthase"/>
    <property type="match status" value="1"/>
</dbReference>
<keyword evidence="5" id="KW-0418">Kinase</keyword>
<protein>
    <recommendedName>
        <fullName evidence="13">Thiamine-phosphate synthase</fullName>
        <shortName evidence="13">TP synthase</shortName>
        <shortName evidence="13">TPS</shortName>
        <ecNumber evidence="13">2.5.1.3</ecNumber>
    </recommendedName>
    <alternativeName>
        <fullName evidence="13">Thiamine-phosphate pyrophosphorylase</fullName>
        <shortName evidence="13">TMP pyrophosphorylase</shortName>
        <shortName evidence="13">TMP-PPase</shortName>
    </alternativeName>
</protein>
<dbReference type="NCBIfam" id="NF002904">
    <property type="entry name" value="PRK03512.1"/>
    <property type="match status" value="1"/>
</dbReference>
<comment type="caution">
    <text evidence="16">The sequence shown here is derived from an EMBL/GenBank/DDBJ whole genome shotgun (WGS) entry which is preliminary data.</text>
</comment>
<dbReference type="Pfam" id="PF02581">
    <property type="entry name" value="TMP-TENI"/>
    <property type="match status" value="1"/>
</dbReference>
<comment type="catalytic activity">
    <reaction evidence="11 13">
        <text>2-(2-carboxy-4-methylthiazol-5-yl)ethyl phosphate + 4-amino-2-methyl-5-(diphosphooxymethyl)pyrimidine + 2 H(+) = thiamine phosphate + CO2 + diphosphate</text>
        <dbReference type="Rhea" id="RHEA:47848"/>
        <dbReference type="ChEBI" id="CHEBI:15378"/>
        <dbReference type="ChEBI" id="CHEBI:16526"/>
        <dbReference type="ChEBI" id="CHEBI:33019"/>
        <dbReference type="ChEBI" id="CHEBI:37575"/>
        <dbReference type="ChEBI" id="CHEBI:57841"/>
        <dbReference type="ChEBI" id="CHEBI:62890"/>
        <dbReference type="EC" id="2.5.1.3"/>
    </reaction>
</comment>
<dbReference type="NCBIfam" id="TIGR00693">
    <property type="entry name" value="thiE"/>
    <property type="match status" value="1"/>
</dbReference>
<evidence type="ECO:0000313" key="16">
    <source>
        <dbReference type="EMBL" id="MCL1126335.1"/>
    </source>
</evidence>
<comment type="caution">
    <text evidence="13">Lacks conserved residue(s) required for the propagation of feature annotation.</text>
</comment>
<keyword evidence="9" id="KW-0511">Multifunctional enzyme</keyword>
<sequence>MVKAHLWPTDTRSQEACLDRVPIACKSTACQSIVWSIAGSDSGGGAGIQADLATMQDLGCHPCSVITTITAQSSVEVSLVEGVSNAMLLAQLNTLLTDLPPKVIKIGLLASQEQLERVANWLTVQLAEHQRQTQIRVAVILDPVMLASCGDALNAQKALNFDCFKGLLTLLTPNATELALLVEQPLPNASACLHAAKQLATRLDCAVLAKGGDQGGTWDPLWAHDVFVCGAVPEVSLDHQNACFLLTNERVNTHNNHGTGCTLSSAIAAIMASGFVLHDAIVVAKAYVSAGLKASYQPGSGAGVLTRLGWPSTLSDFPSIVMLANDETTPHDGHQYMTQALVASRYHALATYLDFEPVSLRQIAKPFTPIKGALGLYPVVDDNDMLARLLAAGTQTVQLRLKDLSRHDLEAQIEQAVALGKQYKARVFINDHWQLAIKHGAYGVHLGQEDLLVADLVAIANANMALGLSSHSYFELILASQLAPSYLALGHIFPTTTKVMPSLPQGLNKLSRYVSLMKGHFPLVAIGGIDETRLEQVKATGVDDIAVVRAVTQAASPADAFVTLSQRWAQA</sequence>
<keyword evidence="17" id="KW-1185">Reference proteome</keyword>
<evidence type="ECO:0000256" key="1">
    <source>
        <dbReference type="ARBA" id="ARBA00005165"/>
    </source>
</evidence>
<feature type="binding site" evidence="13">
    <location>
        <position position="469"/>
    </location>
    <ligand>
        <name>4-amino-2-methyl-5-(diphosphooxymethyl)pyrimidine</name>
        <dbReference type="ChEBI" id="CHEBI:57841"/>
    </ligand>
</feature>
<dbReference type="InterPro" id="IPR022998">
    <property type="entry name" value="ThiamineP_synth_TenI"/>
</dbReference>
<dbReference type="PANTHER" id="PTHR20858:SF17">
    <property type="entry name" value="HYDROXYMETHYLPYRIMIDINE_PHOSPHOMETHYLPYRIMIDINE KINASE THI20-RELATED"/>
    <property type="match status" value="1"/>
</dbReference>
<feature type="binding site" evidence="13">
    <location>
        <position position="528"/>
    </location>
    <ligand>
        <name>2-[(2R,5Z)-2-carboxy-4-methylthiazol-5(2H)-ylidene]ethyl phosphate</name>
        <dbReference type="ChEBI" id="CHEBI:62899"/>
    </ligand>
</feature>
<keyword evidence="7 13" id="KW-0460">Magnesium</keyword>
<comment type="function">
    <text evidence="13">Condenses 4-methyl-5-(beta-hydroxyethyl)thiazole monophosphate (THZ-P) and 2-methyl-4-amino-5-hydroxymethyl pyrimidine pyrophosphate (HMP-PP) to form thiamine monophosphate (TMP).</text>
</comment>
<evidence type="ECO:0000256" key="5">
    <source>
        <dbReference type="ARBA" id="ARBA00022777"/>
    </source>
</evidence>
<keyword evidence="2 13" id="KW-0808">Transferase</keyword>
<evidence type="ECO:0000256" key="13">
    <source>
        <dbReference type="HAMAP-Rule" id="MF_00097"/>
    </source>
</evidence>
<dbReference type="InterPro" id="IPR029056">
    <property type="entry name" value="Ribokinase-like"/>
</dbReference>
<dbReference type="RefSeq" id="WP_248941724.1">
    <property type="nucleotide sequence ID" value="NZ_JAKIKS010000083.1"/>
</dbReference>
<evidence type="ECO:0000256" key="3">
    <source>
        <dbReference type="ARBA" id="ARBA00022723"/>
    </source>
</evidence>
<proteinExistence type="inferred from homology"/>
<keyword evidence="6" id="KW-0067">ATP-binding</keyword>
<keyword evidence="3 13" id="KW-0479">Metal-binding</keyword>
<feature type="binding site" evidence="13">
    <location>
        <begin position="495"/>
        <end position="497"/>
    </location>
    <ligand>
        <name>2-[(2R,5Z)-2-carboxy-4-methylthiazol-5(2H)-ylidene]ethyl phosphate</name>
        <dbReference type="ChEBI" id="CHEBI:62899"/>
    </ligand>
</feature>
<dbReference type="InterPro" id="IPR013785">
    <property type="entry name" value="Aldolase_TIM"/>
</dbReference>
<evidence type="ECO:0000256" key="9">
    <source>
        <dbReference type="ARBA" id="ARBA00023268"/>
    </source>
</evidence>
<evidence type="ECO:0000256" key="11">
    <source>
        <dbReference type="ARBA" id="ARBA00047851"/>
    </source>
</evidence>
<evidence type="ECO:0000259" key="14">
    <source>
        <dbReference type="Pfam" id="PF02581"/>
    </source>
</evidence>
<comment type="catalytic activity">
    <reaction evidence="10 13">
        <text>4-methyl-5-(2-phosphooxyethyl)-thiazole + 4-amino-2-methyl-5-(diphosphooxymethyl)pyrimidine + H(+) = thiamine phosphate + diphosphate</text>
        <dbReference type="Rhea" id="RHEA:22328"/>
        <dbReference type="ChEBI" id="CHEBI:15378"/>
        <dbReference type="ChEBI" id="CHEBI:33019"/>
        <dbReference type="ChEBI" id="CHEBI:37575"/>
        <dbReference type="ChEBI" id="CHEBI:57841"/>
        <dbReference type="ChEBI" id="CHEBI:58296"/>
        <dbReference type="EC" id="2.5.1.3"/>
    </reaction>
</comment>
<feature type="binding site" evidence="13">
    <location>
        <position position="431"/>
    </location>
    <ligand>
        <name>Mg(2+)</name>
        <dbReference type="ChEBI" id="CHEBI:18420"/>
    </ligand>
</feature>
<feature type="binding site" evidence="13">
    <location>
        <position position="498"/>
    </location>
    <ligand>
        <name>4-amino-2-methyl-5-(diphosphooxymethyl)pyrimidine</name>
        <dbReference type="ChEBI" id="CHEBI:57841"/>
    </ligand>
</feature>
<evidence type="ECO:0000256" key="6">
    <source>
        <dbReference type="ARBA" id="ARBA00022840"/>
    </source>
</evidence>
<evidence type="ECO:0000256" key="10">
    <source>
        <dbReference type="ARBA" id="ARBA00047334"/>
    </source>
</evidence>
<name>A0ABT0LF97_9GAMM</name>
<comment type="catalytic activity">
    <reaction evidence="12 13">
        <text>2-[(2R,5Z)-2-carboxy-4-methylthiazol-5(2H)-ylidene]ethyl phosphate + 4-amino-2-methyl-5-(diphosphooxymethyl)pyrimidine + 2 H(+) = thiamine phosphate + CO2 + diphosphate</text>
        <dbReference type="Rhea" id="RHEA:47844"/>
        <dbReference type="ChEBI" id="CHEBI:15378"/>
        <dbReference type="ChEBI" id="CHEBI:16526"/>
        <dbReference type="ChEBI" id="CHEBI:33019"/>
        <dbReference type="ChEBI" id="CHEBI:37575"/>
        <dbReference type="ChEBI" id="CHEBI:57841"/>
        <dbReference type="ChEBI" id="CHEBI:62899"/>
        <dbReference type="EC" id="2.5.1.3"/>
    </reaction>
</comment>
<dbReference type="Proteomes" id="UP001203423">
    <property type="component" value="Unassembled WGS sequence"/>
</dbReference>
<keyword evidence="4" id="KW-0547">Nucleotide-binding</keyword>
<feature type="binding site" evidence="13">
    <location>
        <position position="430"/>
    </location>
    <ligand>
        <name>4-amino-2-methyl-5-(diphosphooxymethyl)pyrimidine</name>
        <dbReference type="ChEBI" id="CHEBI:57841"/>
    </ligand>
</feature>
<keyword evidence="8 13" id="KW-0784">Thiamine biosynthesis</keyword>
<dbReference type="PANTHER" id="PTHR20858">
    <property type="entry name" value="PHOSPHOMETHYLPYRIMIDINE KINASE"/>
    <property type="match status" value="1"/>
</dbReference>
<dbReference type="InterPro" id="IPR034291">
    <property type="entry name" value="TMP_synthase"/>
</dbReference>
<dbReference type="Gene3D" id="3.40.1190.20">
    <property type="match status" value="1"/>
</dbReference>
<organism evidence="16 17">
    <name type="scientific">Shewanella surugensis</name>
    <dbReference type="NCBI Taxonomy" id="212020"/>
    <lineage>
        <taxon>Bacteria</taxon>
        <taxon>Pseudomonadati</taxon>
        <taxon>Pseudomonadota</taxon>
        <taxon>Gammaproteobacteria</taxon>
        <taxon>Alteromonadales</taxon>
        <taxon>Shewanellaceae</taxon>
        <taxon>Shewanella</taxon>
    </lineage>
</organism>
<dbReference type="EC" id="2.5.1.3" evidence="13"/>
<gene>
    <name evidence="13 16" type="primary">thiE</name>
    <name evidence="16" type="ORF">L2764_18060</name>
</gene>
<evidence type="ECO:0000313" key="17">
    <source>
        <dbReference type="Proteomes" id="UP001203423"/>
    </source>
</evidence>
<feature type="binding site" evidence="13">
    <location>
        <position position="450"/>
    </location>
    <ligand>
        <name>Mg(2+)</name>
        <dbReference type="ChEBI" id="CHEBI:18420"/>
    </ligand>
</feature>
<dbReference type="Pfam" id="PF08543">
    <property type="entry name" value="Phos_pyr_kin"/>
    <property type="match status" value="1"/>
</dbReference>
<dbReference type="SUPFAM" id="SSF53613">
    <property type="entry name" value="Ribokinase-like"/>
    <property type="match status" value="1"/>
</dbReference>
<dbReference type="EMBL" id="JAKIKS010000083">
    <property type="protein sequence ID" value="MCL1126335.1"/>
    <property type="molecule type" value="Genomic_DNA"/>
</dbReference>
<comment type="pathway">
    <text evidence="1 13">Cofactor biosynthesis; thiamine diphosphate biosynthesis; thiamine phosphate from 4-amino-2-methyl-5-diphosphomethylpyrimidine and 4-methyl-5-(2-phosphoethyl)-thiazole: step 1/1.</text>
</comment>
<dbReference type="GO" id="GO:0004789">
    <property type="term" value="F:thiamine-phosphate diphosphorylase activity"/>
    <property type="evidence" value="ECO:0007669"/>
    <property type="project" value="UniProtKB-EC"/>
</dbReference>
<evidence type="ECO:0000256" key="8">
    <source>
        <dbReference type="ARBA" id="ARBA00022977"/>
    </source>
</evidence>
<feature type="domain" description="Pyridoxamine kinase/Phosphomethylpyrimidine kinase" evidence="15">
    <location>
        <begin position="41"/>
        <end position="304"/>
    </location>
</feature>
<evidence type="ECO:0000256" key="7">
    <source>
        <dbReference type="ARBA" id="ARBA00022842"/>
    </source>
</evidence>
<evidence type="ECO:0000256" key="4">
    <source>
        <dbReference type="ARBA" id="ARBA00022741"/>
    </source>
</evidence>
<evidence type="ECO:0000259" key="15">
    <source>
        <dbReference type="Pfam" id="PF08543"/>
    </source>
</evidence>
<feature type="binding site" evidence="13">
    <location>
        <begin position="398"/>
        <end position="402"/>
    </location>
    <ligand>
        <name>4-amino-2-methyl-5-(diphosphooxymethyl)pyrimidine</name>
        <dbReference type="ChEBI" id="CHEBI:57841"/>
    </ligand>
</feature>
<evidence type="ECO:0000256" key="2">
    <source>
        <dbReference type="ARBA" id="ARBA00022679"/>
    </source>
</evidence>
<reference evidence="16 17" key="1">
    <citation type="submission" date="2022-01" db="EMBL/GenBank/DDBJ databases">
        <title>Whole genome-based taxonomy of the Shewanellaceae.</title>
        <authorList>
            <person name="Martin-Rodriguez A.J."/>
        </authorList>
    </citation>
    <scope>NUCLEOTIDE SEQUENCE [LARGE SCALE GENOMIC DNA]</scope>
    <source>
        <strain evidence="16 17">DSM 17177</strain>
    </source>
</reference>
<comment type="similarity">
    <text evidence="13">Belongs to the thiamine-phosphate synthase family.</text>
</comment>
<dbReference type="Gene3D" id="3.20.20.70">
    <property type="entry name" value="Aldolase class I"/>
    <property type="match status" value="1"/>
</dbReference>
<dbReference type="CDD" id="cd01169">
    <property type="entry name" value="HMPP_kinase"/>
    <property type="match status" value="1"/>
</dbReference>
<comment type="cofactor">
    <cofactor evidence="13">
        <name>Mg(2+)</name>
        <dbReference type="ChEBI" id="CHEBI:18420"/>
    </cofactor>
    <text evidence="13">Binds 1 Mg(2+) ion per subunit.</text>
</comment>
<feature type="domain" description="Thiamine phosphate synthase/TenI" evidence="14">
    <location>
        <begin position="383"/>
        <end position="551"/>
    </location>
</feature>
<dbReference type="InterPro" id="IPR036206">
    <property type="entry name" value="ThiamineP_synth_sf"/>
</dbReference>
<accession>A0ABT0LF97</accession>
<dbReference type="InterPro" id="IPR013749">
    <property type="entry name" value="PM/HMP-P_kinase-1"/>
</dbReference>
<dbReference type="CDD" id="cd00564">
    <property type="entry name" value="TMP_TenI"/>
    <property type="match status" value="1"/>
</dbReference>
<evidence type="ECO:0000256" key="12">
    <source>
        <dbReference type="ARBA" id="ARBA00047883"/>
    </source>
</evidence>
<dbReference type="InterPro" id="IPR004399">
    <property type="entry name" value="HMP/HMP-P_kinase_dom"/>
</dbReference>
<dbReference type="HAMAP" id="MF_00097">
    <property type="entry name" value="TMP_synthase"/>
    <property type="match status" value="1"/>
</dbReference>